<comment type="caution">
    <text evidence="1">The sequence shown here is derived from an EMBL/GenBank/DDBJ whole genome shotgun (WGS) entry which is preliminary data.</text>
</comment>
<dbReference type="AlphaFoldDB" id="A0A8S9Q1P7"/>
<evidence type="ECO:0008006" key="3">
    <source>
        <dbReference type="Google" id="ProtNLM"/>
    </source>
</evidence>
<protein>
    <recommendedName>
        <fullName evidence="3">ATP-dependent Clp protease proteolytic subunit</fullName>
    </recommendedName>
</protein>
<accession>A0A8S9Q1P7</accession>
<dbReference type="Proteomes" id="UP000712600">
    <property type="component" value="Unassembled WGS sequence"/>
</dbReference>
<dbReference type="Pfam" id="PF00574">
    <property type="entry name" value="CLP_protease"/>
    <property type="match status" value="1"/>
</dbReference>
<evidence type="ECO:0000313" key="2">
    <source>
        <dbReference type="Proteomes" id="UP000712600"/>
    </source>
</evidence>
<organism evidence="1 2">
    <name type="scientific">Brassica cretica</name>
    <name type="common">Mustard</name>
    <dbReference type="NCBI Taxonomy" id="69181"/>
    <lineage>
        <taxon>Eukaryota</taxon>
        <taxon>Viridiplantae</taxon>
        <taxon>Streptophyta</taxon>
        <taxon>Embryophyta</taxon>
        <taxon>Tracheophyta</taxon>
        <taxon>Spermatophyta</taxon>
        <taxon>Magnoliopsida</taxon>
        <taxon>eudicotyledons</taxon>
        <taxon>Gunneridae</taxon>
        <taxon>Pentapetalae</taxon>
        <taxon>rosids</taxon>
        <taxon>malvids</taxon>
        <taxon>Brassicales</taxon>
        <taxon>Brassicaceae</taxon>
        <taxon>Brassiceae</taxon>
        <taxon>Brassica</taxon>
    </lineage>
</organism>
<name>A0A8S9Q1P7_BRACR</name>
<sequence length="103" mass="11544">MFLSRGSGKIEFTPTEEDAHVIADCLNDLCSLFSRLSLIVTMNLQYFLREVSFFSGPALLGETDRDNFLNPWEAKEYGLVSTVIDDGKPRLIAEGTNKDLPLE</sequence>
<proteinExistence type="predicted"/>
<gene>
    <name evidence="1" type="ORF">F2Q69_00046388</name>
</gene>
<reference evidence="1" key="1">
    <citation type="submission" date="2019-12" db="EMBL/GenBank/DDBJ databases">
        <title>Genome sequencing and annotation of Brassica cretica.</title>
        <authorList>
            <person name="Studholme D.J."/>
            <person name="Sarris P."/>
        </authorList>
    </citation>
    <scope>NUCLEOTIDE SEQUENCE</scope>
    <source>
        <strain evidence="1">PFS-109/04</strain>
        <tissue evidence="1">Leaf</tissue>
    </source>
</reference>
<dbReference type="EMBL" id="QGKX02001347">
    <property type="protein sequence ID" value="KAF3524596.1"/>
    <property type="molecule type" value="Genomic_DNA"/>
</dbReference>
<dbReference type="InterPro" id="IPR023562">
    <property type="entry name" value="ClpP/TepA"/>
</dbReference>
<evidence type="ECO:0000313" key="1">
    <source>
        <dbReference type="EMBL" id="KAF3524596.1"/>
    </source>
</evidence>